<dbReference type="AlphaFoldDB" id="A0A7S0B901"/>
<dbReference type="EMBL" id="HBEG01050478">
    <property type="protein sequence ID" value="CAD8387069.1"/>
    <property type="molecule type" value="Transcribed_RNA"/>
</dbReference>
<protein>
    <recommendedName>
        <fullName evidence="3">C3H1-type domain-containing protein</fullName>
    </recommendedName>
</protein>
<keyword evidence="1" id="KW-0863">Zinc-finger</keyword>
<keyword evidence="1" id="KW-0479">Metal-binding</keyword>
<feature type="compositionally biased region" description="Basic and acidic residues" evidence="2">
    <location>
        <begin position="48"/>
        <end position="61"/>
    </location>
</feature>
<evidence type="ECO:0000313" key="4">
    <source>
        <dbReference type="EMBL" id="CAD8387069.1"/>
    </source>
</evidence>
<evidence type="ECO:0000256" key="1">
    <source>
        <dbReference type="PROSITE-ProRule" id="PRU00723"/>
    </source>
</evidence>
<feature type="compositionally biased region" description="Low complexity" evidence="2">
    <location>
        <begin position="38"/>
        <end position="47"/>
    </location>
</feature>
<evidence type="ECO:0000259" key="3">
    <source>
        <dbReference type="PROSITE" id="PS50103"/>
    </source>
</evidence>
<feature type="zinc finger region" description="C3H1-type" evidence="1">
    <location>
        <begin position="262"/>
        <end position="290"/>
    </location>
</feature>
<gene>
    <name evidence="4" type="ORF">PBAH0796_LOCUS30757</name>
</gene>
<dbReference type="InterPro" id="IPR000571">
    <property type="entry name" value="Znf_CCCH"/>
</dbReference>
<name>A0A7S0B901_9DINO</name>
<reference evidence="4" key="1">
    <citation type="submission" date="2021-01" db="EMBL/GenBank/DDBJ databases">
        <authorList>
            <person name="Corre E."/>
            <person name="Pelletier E."/>
            <person name="Niang G."/>
            <person name="Scheremetjew M."/>
            <person name="Finn R."/>
            <person name="Kale V."/>
            <person name="Holt S."/>
            <person name="Cochrane G."/>
            <person name="Meng A."/>
            <person name="Brown T."/>
            <person name="Cohen L."/>
        </authorList>
    </citation>
    <scope>NUCLEOTIDE SEQUENCE</scope>
    <source>
        <strain evidence="4">Pbaha01</strain>
    </source>
</reference>
<feature type="region of interest" description="Disordered" evidence="2">
    <location>
        <begin position="30"/>
        <end position="119"/>
    </location>
</feature>
<sequence>MSRATAEVGQNKEFRMFAVKNTFIDVSVPTGITRSPRRSSSLPSSLRGIDHLKLDEEKNVDSDASTDLCTEGSDGEHPTPKLGGPQISVADADRVPSAGHDLGQGTGMDPAAPRSPLNSKARAWQPYAAPGPQLLLLPPGGVMPHFVQPSAPLQPMRPDKLNTIVAKFNSQASCAVSLVKAALEGFSCVVDVQIVEEGVECWAFTIKVRAEDMQRTEYVLTLAKEALLENAEKTPCVKVVGHRLAPFLPFPHGFVATLGFVQDESKACYDAYGKGFCRRGGSCRWQHPPCKRSIKVALALAAKQNHHLQ</sequence>
<proteinExistence type="predicted"/>
<keyword evidence="1" id="KW-0862">Zinc</keyword>
<organism evidence="4">
    <name type="scientific">Pyrodinium bahamense</name>
    <dbReference type="NCBI Taxonomy" id="73915"/>
    <lineage>
        <taxon>Eukaryota</taxon>
        <taxon>Sar</taxon>
        <taxon>Alveolata</taxon>
        <taxon>Dinophyceae</taxon>
        <taxon>Gonyaulacales</taxon>
        <taxon>Pyrocystaceae</taxon>
        <taxon>Pyrodinium</taxon>
    </lineage>
</organism>
<accession>A0A7S0B901</accession>
<dbReference type="PROSITE" id="PS50103">
    <property type="entry name" value="ZF_C3H1"/>
    <property type="match status" value="1"/>
</dbReference>
<evidence type="ECO:0000256" key="2">
    <source>
        <dbReference type="SAM" id="MobiDB-lite"/>
    </source>
</evidence>
<dbReference type="GO" id="GO:0008270">
    <property type="term" value="F:zinc ion binding"/>
    <property type="evidence" value="ECO:0007669"/>
    <property type="project" value="UniProtKB-KW"/>
</dbReference>
<feature type="domain" description="C3H1-type" evidence="3">
    <location>
        <begin position="262"/>
        <end position="290"/>
    </location>
</feature>